<dbReference type="STRING" id="3880.G7JH32"/>
<dbReference type="PANTHER" id="PTHR31917:SF147">
    <property type="entry name" value="AGENET DOMAIN-CONTAINING PROTEIN"/>
    <property type="match status" value="1"/>
</dbReference>
<dbReference type="PaxDb" id="3880-AES87435"/>
<dbReference type="AlphaFoldDB" id="G7JH32"/>
<organism evidence="2 5">
    <name type="scientific">Medicago truncatula</name>
    <name type="common">Barrel medic</name>
    <name type="synonym">Medicago tribuloides</name>
    <dbReference type="NCBI Taxonomy" id="3880"/>
    <lineage>
        <taxon>Eukaryota</taxon>
        <taxon>Viridiplantae</taxon>
        <taxon>Streptophyta</taxon>
        <taxon>Embryophyta</taxon>
        <taxon>Tracheophyta</taxon>
        <taxon>Spermatophyta</taxon>
        <taxon>Magnoliopsida</taxon>
        <taxon>eudicotyledons</taxon>
        <taxon>Gunneridae</taxon>
        <taxon>Pentapetalae</taxon>
        <taxon>rosids</taxon>
        <taxon>fabids</taxon>
        <taxon>Fabales</taxon>
        <taxon>Fabaceae</taxon>
        <taxon>Papilionoideae</taxon>
        <taxon>50 kb inversion clade</taxon>
        <taxon>NPAAA clade</taxon>
        <taxon>Hologalegina</taxon>
        <taxon>IRL clade</taxon>
        <taxon>Trifolieae</taxon>
        <taxon>Medicago</taxon>
    </lineage>
</organism>
<dbReference type="KEGG" id="mtr:11429698"/>
<reference evidence="2 5" key="1">
    <citation type="journal article" date="2011" name="Nature">
        <title>The Medicago genome provides insight into the evolution of rhizobial symbioses.</title>
        <authorList>
            <person name="Young N.D."/>
            <person name="Debelle F."/>
            <person name="Oldroyd G.E."/>
            <person name="Geurts R."/>
            <person name="Cannon S.B."/>
            <person name="Udvardi M.K."/>
            <person name="Benedito V.A."/>
            <person name="Mayer K.F."/>
            <person name="Gouzy J."/>
            <person name="Schoof H."/>
            <person name="Van de Peer Y."/>
            <person name="Proost S."/>
            <person name="Cook D.R."/>
            <person name="Meyers B.C."/>
            <person name="Spannagl M."/>
            <person name="Cheung F."/>
            <person name="De Mita S."/>
            <person name="Krishnakumar V."/>
            <person name="Gundlach H."/>
            <person name="Zhou S."/>
            <person name="Mudge J."/>
            <person name="Bharti A.K."/>
            <person name="Murray J.D."/>
            <person name="Naoumkina M.A."/>
            <person name="Rosen B."/>
            <person name="Silverstein K.A."/>
            <person name="Tang H."/>
            <person name="Rombauts S."/>
            <person name="Zhao P.X."/>
            <person name="Zhou P."/>
            <person name="Barbe V."/>
            <person name="Bardou P."/>
            <person name="Bechner M."/>
            <person name="Bellec A."/>
            <person name="Berger A."/>
            <person name="Berges H."/>
            <person name="Bidwell S."/>
            <person name="Bisseling T."/>
            <person name="Choisne N."/>
            <person name="Couloux A."/>
            <person name="Denny R."/>
            <person name="Deshpande S."/>
            <person name="Dai X."/>
            <person name="Doyle J.J."/>
            <person name="Dudez A.M."/>
            <person name="Farmer A.D."/>
            <person name="Fouteau S."/>
            <person name="Franken C."/>
            <person name="Gibelin C."/>
            <person name="Gish J."/>
            <person name="Goldstein S."/>
            <person name="Gonzalez A.J."/>
            <person name="Green P.J."/>
            <person name="Hallab A."/>
            <person name="Hartog M."/>
            <person name="Hua A."/>
            <person name="Humphray S.J."/>
            <person name="Jeong D.H."/>
            <person name="Jing Y."/>
            <person name="Jocker A."/>
            <person name="Kenton S.M."/>
            <person name="Kim D.J."/>
            <person name="Klee K."/>
            <person name="Lai H."/>
            <person name="Lang C."/>
            <person name="Lin S."/>
            <person name="Macmil S.L."/>
            <person name="Magdelenat G."/>
            <person name="Matthews L."/>
            <person name="McCorrison J."/>
            <person name="Monaghan E.L."/>
            <person name="Mun J.H."/>
            <person name="Najar F.Z."/>
            <person name="Nicholson C."/>
            <person name="Noirot C."/>
            <person name="O'Bleness M."/>
            <person name="Paule C.R."/>
            <person name="Poulain J."/>
            <person name="Prion F."/>
            <person name="Qin B."/>
            <person name="Qu C."/>
            <person name="Retzel E.F."/>
            <person name="Riddle C."/>
            <person name="Sallet E."/>
            <person name="Samain S."/>
            <person name="Samson N."/>
            <person name="Sanders I."/>
            <person name="Saurat O."/>
            <person name="Scarpelli C."/>
            <person name="Schiex T."/>
            <person name="Segurens B."/>
            <person name="Severin A.J."/>
            <person name="Sherrier D.J."/>
            <person name="Shi R."/>
            <person name="Sims S."/>
            <person name="Singer S.R."/>
            <person name="Sinharoy S."/>
            <person name="Sterck L."/>
            <person name="Viollet A."/>
            <person name="Wang B.B."/>
            <person name="Wang K."/>
            <person name="Wang M."/>
            <person name="Wang X."/>
            <person name="Warfsmann J."/>
            <person name="Weissenbach J."/>
            <person name="White D.D."/>
            <person name="White J.D."/>
            <person name="Wiley G.B."/>
            <person name="Wincker P."/>
            <person name="Xing Y."/>
            <person name="Yang L."/>
            <person name="Yao Z."/>
            <person name="Ying F."/>
            <person name="Zhai J."/>
            <person name="Zhou L."/>
            <person name="Zuber A."/>
            <person name="Denarie J."/>
            <person name="Dixon R.A."/>
            <person name="May G.D."/>
            <person name="Schwartz D.C."/>
            <person name="Rogers J."/>
            <person name="Quetier F."/>
            <person name="Town C.D."/>
            <person name="Roe B.A."/>
        </authorList>
    </citation>
    <scope>NUCLEOTIDE SEQUENCE [LARGE SCALE GENOMIC DNA]</scope>
    <source>
        <strain evidence="2">A17</strain>
        <strain evidence="4 5">cv. Jemalong A17</strain>
    </source>
</reference>
<dbReference type="HOGENOM" id="CLU_1091375_0_0_1"/>
<evidence type="ECO:0000313" key="2">
    <source>
        <dbReference type="EMBL" id="AES87435.2"/>
    </source>
</evidence>
<name>G7JH32_MEDTR</name>
<keyword evidence="5" id="KW-1185">Reference proteome</keyword>
<dbReference type="EMBL" id="CM001220">
    <property type="protein sequence ID" value="AES87435.2"/>
    <property type="molecule type" value="Genomic_DNA"/>
</dbReference>
<evidence type="ECO:0000313" key="4">
    <source>
        <dbReference type="EnsemblPlants" id="AES87435"/>
    </source>
</evidence>
<dbReference type="eggNOG" id="ENOG502QTVY">
    <property type="taxonomic scope" value="Eukaryota"/>
</dbReference>
<reference evidence="3" key="4">
    <citation type="journal article" date="2018" name="Nat. Plants">
        <title>Whole-genome landscape of Medicago truncatula symbiotic genes.</title>
        <authorList>
            <person name="Pecrix Y."/>
            <person name="Gamas P."/>
            <person name="Carrere S."/>
        </authorList>
    </citation>
    <scope>NUCLEOTIDE SEQUENCE</scope>
    <source>
        <tissue evidence="3">Leaves</tissue>
    </source>
</reference>
<dbReference type="Proteomes" id="UP000002051">
    <property type="component" value="Chromosome 4"/>
</dbReference>
<dbReference type="EnsemblPlants" id="AES87435">
    <property type="protein sequence ID" value="AES87435"/>
    <property type="gene ID" value="MTR_4g027030"/>
</dbReference>
<dbReference type="EMBL" id="PSQE01000004">
    <property type="protein sequence ID" value="RHN59362.1"/>
    <property type="molecule type" value="Genomic_DNA"/>
</dbReference>
<gene>
    <name evidence="4" type="primary">11429698</name>
    <name evidence="2" type="ordered locus">MTR_4g027030</name>
    <name evidence="3" type="ORF">MtrunA17_Chr4g0012501</name>
</gene>
<dbReference type="InterPro" id="IPR008395">
    <property type="entry name" value="Agenet-like_dom"/>
</dbReference>
<dbReference type="Proteomes" id="UP000265566">
    <property type="component" value="Chromosome 4"/>
</dbReference>
<feature type="domain" description="Agenet" evidence="1">
    <location>
        <begin position="108"/>
        <end position="165"/>
    </location>
</feature>
<reference evidence="4" key="3">
    <citation type="submission" date="2015-04" db="UniProtKB">
        <authorList>
            <consortium name="EnsemblPlants"/>
        </authorList>
    </citation>
    <scope>IDENTIFICATION</scope>
    <source>
        <strain evidence="4">cv. Jemalong A17</strain>
    </source>
</reference>
<accession>A0A0C3WTW7</accession>
<dbReference type="PANTHER" id="PTHR31917">
    <property type="entry name" value="AGENET DOMAIN-CONTAINING PROTEIN-RELATED"/>
    <property type="match status" value="1"/>
</dbReference>
<dbReference type="Gramene" id="rna21388">
    <property type="protein sequence ID" value="RHN59362.1"/>
    <property type="gene ID" value="gene21388"/>
</dbReference>
<proteinExistence type="predicted"/>
<evidence type="ECO:0000313" key="3">
    <source>
        <dbReference type="EMBL" id="RHN59362.1"/>
    </source>
</evidence>
<evidence type="ECO:0000313" key="5">
    <source>
        <dbReference type="Proteomes" id="UP000002051"/>
    </source>
</evidence>
<reference evidence="2 5" key="2">
    <citation type="journal article" date="2014" name="BMC Genomics">
        <title>An improved genome release (version Mt4.0) for the model legume Medicago truncatula.</title>
        <authorList>
            <person name="Tang H."/>
            <person name="Krishnakumar V."/>
            <person name="Bidwell S."/>
            <person name="Rosen B."/>
            <person name="Chan A."/>
            <person name="Zhou S."/>
            <person name="Gentzbittel L."/>
            <person name="Childs K.L."/>
            <person name="Yandell M."/>
            <person name="Gundlach H."/>
            <person name="Mayer K.F."/>
            <person name="Schwartz D.C."/>
            <person name="Town C.D."/>
        </authorList>
    </citation>
    <scope>GENOME REANNOTATION</scope>
    <source>
        <strain evidence="4 5">cv. Jemalong A17</strain>
    </source>
</reference>
<sequence length="255" mass="29859">MEDFENSSNITSKTSFPHQKLQIDEWVEVRKVSWEDGFQGSWFSGTVVRCGKLKRHVRYDNIVNHDFDKLGYLVEKVSVSSVLDGVFGSSSKRGVIRPPPPSVEFDKCDLKYGMCVDVNSMAAWWEGVVYDHCDGMEERSVFFPDSGDEKKVRIKDIRITQDWDEVTDKWERRGKWLFLELIEECERESYLPVSVKQIWYDVRKKKEFSTIGEWTLNVKKDLWRQMIMEAVGDYFAITVKEVSSALKLPELRMVK</sequence>
<accession>G7JH32</accession>
<dbReference type="Pfam" id="PF05641">
    <property type="entry name" value="Agenet"/>
    <property type="match status" value="1"/>
</dbReference>
<dbReference type="InterPro" id="IPR014002">
    <property type="entry name" value="Agenet_dom_plant"/>
</dbReference>
<protein>
    <submittedName>
        <fullName evidence="2">PHD finger transcription factor, putative</fullName>
    </submittedName>
    <submittedName>
        <fullName evidence="3">Putative Agenet-like domain-containing protein</fullName>
    </submittedName>
</protein>
<dbReference type="SMART" id="SM00743">
    <property type="entry name" value="Agenet"/>
    <property type="match status" value="1"/>
</dbReference>
<evidence type="ECO:0000259" key="1">
    <source>
        <dbReference type="SMART" id="SM00743"/>
    </source>
</evidence>
<dbReference type="OrthoDB" id="1487323at2759"/>